<evidence type="ECO:0000313" key="1">
    <source>
        <dbReference type="EMBL" id="KAK1491350.1"/>
    </source>
</evidence>
<sequence>MGTSSYMYQATIAPTRGHPTLGAVKPIRRGDLGIFPGKFGQSAPHAPRTETPMSAAAQFHSPRWYSPVLYSGIATRTGMMDHGRASRWYARANSVQQHKRWVVVILKLQNESSSGPILETDSADHRGWVLHQT</sequence>
<dbReference type="EMBL" id="MPDP01000035">
    <property type="protein sequence ID" value="KAK1491350.1"/>
    <property type="molecule type" value="Genomic_DNA"/>
</dbReference>
<accession>A0AAI9Y9K0</accession>
<reference evidence="1" key="1">
    <citation type="submission" date="2016-11" db="EMBL/GenBank/DDBJ databases">
        <title>The genome sequence of Colletotrichum cuscutae.</title>
        <authorList>
            <person name="Baroncelli R."/>
        </authorList>
    </citation>
    <scope>NUCLEOTIDE SEQUENCE</scope>
    <source>
        <strain evidence="1">IMI 304802</strain>
    </source>
</reference>
<evidence type="ECO:0000313" key="2">
    <source>
        <dbReference type="Proteomes" id="UP001239213"/>
    </source>
</evidence>
<comment type="caution">
    <text evidence="1">The sequence shown here is derived from an EMBL/GenBank/DDBJ whole genome shotgun (WGS) entry which is preliminary data.</text>
</comment>
<gene>
    <name evidence="1" type="ORF">CCUS01_03135</name>
</gene>
<dbReference type="Proteomes" id="UP001239213">
    <property type="component" value="Unassembled WGS sequence"/>
</dbReference>
<keyword evidence="2" id="KW-1185">Reference proteome</keyword>
<protein>
    <submittedName>
        <fullName evidence="1">Uncharacterized protein</fullName>
    </submittedName>
</protein>
<dbReference type="AlphaFoldDB" id="A0AAI9Y9K0"/>
<name>A0AAI9Y9K0_9PEZI</name>
<proteinExistence type="predicted"/>
<organism evidence="1 2">
    <name type="scientific">Colletotrichum cuscutae</name>
    <dbReference type="NCBI Taxonomy" id="1209917"/>
    <lineage>
        <taxon>Eukaryota</taxon>
        <taxon>Fungi</taxon>
        <taxon>Dikarya</taxon>
        <taxon>Ascomycota</taxon>
        <taxon>Pezizomycotina</taxon>
        <taxon>Sordariomycetes</taxon>
        <taxon>Hypocreomycetidae</taxon>
        <taxon>Glomerellales</taxon>
        <taxon>Glomerellaceae</taxon>
        <taxon>Colletotrichum</taxon>
        <taxon>Colletotrichum acutatum species complex</taxon>
    </lineage>
</organism>